<dbReference type="AlphaFoldDB" id="A0A7G6RJ50"/>
<evidence type="ECO:0000313" key="2">
    <source>
        <dbReference type="EMBL" id="QND42282.1"/>
    </source>
</evidence>
<reference evidence="3" key="1">
    <citation type="journal article" date="2020" name="Mol. Plant Microbe">
        <title>Rhizobial microsymbionts of the narrowly endemic Oxytropis species growing in Kamchatka are characterized by significant genetic diversity and possess a set of genes that are associated with T3SS and T6SS secretion systems and can affect the development of symbiosis.</title>
        <authorList>
            <person name="Safronova V."/>
            <person name="Guro P."/>
            <person name="Sazanova A."/>
            <person name="Kuznetsova I."/>
            <person name="Belimov A."/>
            <person name="Yakubov V."/>
            <person name="Chirak E."/>
            <person name="Afonin A."/>
            <person name="Gogolev Y."/>
            <person name="Andronov E."/>
            <person name="Tikhonovich I."/>
        </authorList>
    </citation>
    <scope>NUCLEOTIDE SEQUENCE [LARGE SCALE GENOMIC DNA]</scope>
    <source>
        <strain evidence="3">RCAM0610</strain>
    </source>
</reference>
<dbReference type="Proteomes" id="UP000515518">
    <property type="component" value="Chromosome"/>
</dbReference>
<name>A0A7G6RJ50_RHILV</name>
<feature type="domain" description="HEPN AbiJ-N-terminal" evidence="1">
    <location>
        <begin position="26"/>
        <end position="162"/>
    </location>
</feature>
<dbReference type="Pfam" id="PF18863">
    <property type="entry name" value="AbiJ_NTD4"/>
    <property type="match status" value="1"/>
</dbReference>
<dbReference type="EMBL" id="CP050549">
    <property type="protein sequence ID" value="QND42282.1"/>
    <property type="molecule type" value="Genomic_DNA"/>
</dbReference>
<accession>A0A7G6RJ50</accession>
<proteinExistence type="predicted"/>
<gene>
    <name evidence="2" type="ORF">HB770_10370</name>
</gene>
<evidence type="ECO:0000259" key="1">
    <source>
        <dbReference type="Pfam" id="PF18863"/>
    </source>
</evidence>
<protein>
    <recommendedName>
        <fullName evidence="1">HEPN AbiJ-N-terminal domain-containing protein</fullName>
    </recommendedName>
</protein>
<evidence type="ECO:0000313" key="3">
    <source>
        <dbReference type="Proteomes" id="UP000515518"/>
    </source>
</evidence>
<sequence length="215" mass="24230">MFYAFQTGAHLLDRTQITFGQAEGVSPLPSQQQLKTVSPETRAALWALIHGNLTFFQRQISGEWAVVLRDWHVTREFKAIDEFLEGYESVVPKLKNLIFNGTYVEIFDFLQFAIRHRKHPYRLDEGIAYNLTRTKAAYRLEGNTFFPVQSEEDAATVSRAFRDAAGHRGALQHLKNSAEAATVNEWAESITQSVHAVEAISKLLAPGTNTLRPAP</sequence>
<organism evidence="2 3">
    <name type="scientific">Rhizobium leguminosarum bv. viciae</name>
    <dbReference type="NCBI Taxonomy" id="387"/>
    <lineage>
        <taxon>Bacteria</taxon>
        <taxon>Pseudomonadati</taxon>
        <taxon>Pseudomonadota</taxon>
        <taxon>Alphaproteobacteria</taxon>
        <taxon>Hyphomicrobiales</taxon>
        <taxon>Rhizobiaceae</taxon>
        <taxon>Rhizobium/Agrobacterium group</taxon>
        <taxon>Rhizobium</taxon>
    </lineage>
</organism>
<dbReference type="InterPro" id="IPR049503">
    <property type="entry name" value="AbiJ_NTD4"/>
</dbReference>